<dbReference type="InterPro" id="IPR032870">
    <property type="entry name" value="ALKBH7-like"/>
</dbReference>
<reference evidence="2 3" key="1">
    <citation type="submission" date="2020-07" db="EMBL/GenBank/DDBJ databases">
        <title>Comparative genomics of pyrophilous fungi reveals a link between fire events and developmental genes.</title>
        <authorList>
            <consortium name="DOE Joint Genome Institute"/>
            <person name="Steindorff A.S."/>
            <person name="Carver A."/>
            <person name="Calhoun S."/>
            <person name="Stillman K."/>
            <person name="Liu H."/>
            <person name="Lipzen A."/>
            <person name="Pangilinan J."/>
            <person name="Labutti K."/>
            <person name="Bruns T.D."/>
            <person name="Grigoriev I.V."/>
        </authorList>
    </citation>
    <scope>NUCLEOTIDE SEQUENCE [LARGE SCALE GENOMIC DNA]</scope>
    <source>
        <strain evidence="2 3">CBS 144469</strain>
    </source>
</reference>
<dbReference type="GO" id="GO:0006974">
    <property type="term" value="P:DNA damage response"/>
    <property type="evidence" value="ECO:0007669"/>
    <property type="project" value="InterPro"/>
</dbReference>
<dbReference type="Proteomes" id="UP000521943">
    <property type="component" value="Unassembled WGS sequence"/>
</dbReference>
<feature type="domain" description="Alpha-ketoglutarate-dependent dioxygenase AlkB-like" evidence="1">
    <location>
        <begin position="68"/>
        <end position="247"/>
    </location>
</feature>
<dbReference type="GO" id="GO:0005759">
    <property type="term" value="C:mitochondrial matrix"/>
    <property type="evidence" value="ECO:0007669"/>
    <property type="project" value="TreeGrafter"/>
</dbReference>
<gene>
    <name evidence="2" type="ORF">DFP72DRAFT_869976</name>
</gene>
<dbReference type="Pfam" id="PF13532">
    <property type="entry name" value="2OG-FeII_Oxy_2"/>
    <property type="match status" value="1"/>
</dbReference>
<comment type="caution">
    <text evidence="2">The sequence shown here is derived from an EMBL/GenBank/DDBJ whole genome shotgun (WGS) entry which is preliminary data.</text>
</comment>
<dbReference type="PANTHER" id="PTHR21052">
    <property type="entry name" value="SPERMATOGENESIS ASSOCIATED 11-RELATED"/>
    <property type="match status" value="1"/>
</dbReference>
<keyword evidence="3" id="KW-1185">Reference proteome</keyword>
<organism evidence="2 3">
    <name type="scientific">Ephemerocybe angulata</name>
    <dbReference type="NCBI Taxonomy" id="980116"/>
    <lineage>
        <taxon>Eukaryota</taxon>
        <taxon>Fungi</taxon>
        <taxon>Dikarya</taxon>
        <taxon>Basidiomycota</taxon>
        <taxon>Agaricomycotina</taxon>
        <taxon>Agaricomycetes</taxon>
        <taxon>Agaricomycetidae</taxon>
        <taxon>Agaricales</taxon>
        <taxon>Agaricineae</taxon>
        <taxon>Psathyrellaceae</taxon>
        <taxon>Ephemerocybe</taxon>
    </lineage>
</organism>
<evidence type="ECO:0000313" key="3">
    <source>
        <dbReference type="Proteomes" id="UP000521943"/>
    </source>
</evidence>
<dbReference type="Gene3D" id="2.60.120.590">
    <property type="entry name" value="Alpha-ketoglutarate-dependent dioxygenase AlkB-like"/>
    <property type="match status" value="1"/>
</dbReference>
<dbReference type="GO" id="GO:0016706">
    <property type="term" value="F:2-oxoglutarate-dependent dioxygenase activity"/>
    <property type="evidence" value="ECO:0007669"/>
    <property type="project" value="TreeGrafter"/>
</dbReference>
<name>A0A8H6IIS0_9AGAR</name>
<dbReference type="PANTHER" id="PTHR21052:SF0">
    <property type="entry name" value="ALPHA-KETOGLUTARATE-DEPENDENT DIOXYGENASE ALKB HOMOLOG 7, MITOCHONDRIAL"/>
    <property type="match status" value="1"/>
</dbReference>
<sequence length="281" mass="32119">MIIHLRTTTTRLAPRHLCHTAHQNAMRYALPHRTANHTFHKHHFTTFTGPSASKDIPEDIATFFTFWPSYFSNHEQRILLSSALHRLDSMDSNRPSVPETDDLQQLFASDDLYDFHEGHYDGVIHHYREMHLTSWPVDQFPGLPPVLERLYALCPSRDVQTHLLHLASHGEILPHVDNISASGSWILGVSLGDERTLRMTRPDDKRQDFELSLPSGSVYLQKDQVRYSYEHSIDPKISGVVGKAQRMSIMVRVSLQSLSLSYACLKRPGSTITTTRQQPMS</sequence>
<dbReference type="SUPFAM" id="SSF51197">
    <property type="entry name" value="Clavaminate synthase-like"/>
    <property type="match status" value="1"/>
</dbReference>
<protein>
    <recommendedName>
        <fullName evidence="1">Alpha-ketoglutarate-dependent dioxygenase AlkB-like domain-containing protein</fullName>
    </recommendedName>
</protein>
<proteinExistence type="predicted"/>
<dbReference type="AlphaFoldDB" id="A0A8H6IIS0"/>
<evidence type="ECO:0000313" key="2">
    <source>
        <dbReference type="EMBL" id="KAF6765067.1"/>
    </source>
</evidence>
<accession>A0A8H6IIS0</accession>
<dbReference type="InterPro" id="IPR037151">
    <property type="entry name" value="AlkB-like_sf"/>
</dbReference>
<dbReference type="OrthoDB" id="28127at2759"/>
<dbReference type="GO" id="GO:0006631">
    <property type="term" value="P:fatty acid metabolic process"/>
    <property type="evidence" value="ECO:0007669"/>
    <property type="project" value="TreeGrafter"/>
</dbReference>
<evidence type="ECO:0000259" key="1">
    <source>
        <dbReference type="Pfam" id="PF13532"/>
    </source>
</evidence>
<dbReference type="EMBL" id="JACGCI010000003">
    <property type="protein sequence ID" value="KAF6765067.1"/>
    <property type="molecule type" value="Genomic_DNA"/>
</dbReference>
<dbReference type="InterPro" id="IPR027450">
    <property type="entry name" value="AlkB-like"/>
</dbReference>